<evidence type="ECO:0000313" key="2">
    <source>
        <dbReference type="EMBL" id="TKR30073.1"/>
    </source>
</evidence>
<dbReference type="SUPFAM" id="SSF54427">
    <property type="entry name" value="NTF2-like"/>
    <property type="match status" value="1"/>
</dbReference>
<organism evidence="2 3">
    <name type="scientific">Luteimonas gilva</name>
    <dbReference type="NCBI Taxonomy" id="2572684"/>
    <lineage>
        <taxon>Bacteria</taxon>
        <taxon>Pseudomonadati</taxon>
        <taxon>Pseudomonadota</taxon>
        <taxon>Gammaproteobacteria</taxon>
        <taxon>Lysobacterales</taxon>
        <taxon>Lysobacteraceae</taxon>
        <taxon>Luteimonas</taxon>
    </lineage>
</organism>
<proteinExistence type="predicted"/>
<sequence length="430" mass="47755">MRVRCAIEATRSRRTLIRRYAPPSPDGRRRSSASALRRFLLQQFQISAGQFEVAGLLHPHLVEQGLDQLFVAGAAFAAGRELHQRVHRRFLLALVQLLQFVSLGDLDPPGRRQAFDRVVRILRGLPGGRGQHRGGDLQPRRLLGVGFRFDDVLGFGQVRIDLRQHPLQFVQVAAHLRRHGLAQRVGLAIERTVFLPIVDRQRQAHGQRHRERFDRDLGQLLADMVAQARTRRRVGGGSHRRILPRPPPTFGRYRAGRNAASSADLPQPASKMKTFTTAVLAAALSLGSLQAAAADSTADAEKQLIAASEAMMNAQLQFDLKALDAILAPDYVEISPVGDVDERAEVMSFYTPEAKAQMLAAGMEPVSTVMEEPRVRVYGDQAIVVSKDTATLKVKGVEQKRPARVLFHFRKLGGKWLLQSSQFTWIKPGG</sequence>
<dbReference type="EMBL" id="SZUA01000002">
    <property type="protein sequence ID" value="TKR30073.1"/>
    <property type="molecule type" value="Genomic_DNA"/>
</dbReference>
<comment type="caution">
    <text evidence="2">The sequence shown here is derived from an EMBL/GenBank/DDBJ whole genome shotgun (WGS) entry which is preliminary data.</text>
</comment>
<keyword evidence="3" id="KW-1185">Reference proteome</keyword>
<name>A0A4V5ZPT5_9GAMM</name>
<dbReference type="Pfam" id="PF14534">
    <property type="entry name" value="DUF4440"/>
    <property type="match status" value="1"/>
</dbReference>
<evidence type="ECO:0000313" key="3">
    <source>
        <dbReference type="Proteomes" id="UP000308707"/>
    </source>
</evidence>
<dbReference type="AlphaFoldDB" id="A0A4V5ZPT5"/>
<gene>
    <name evidence="2" type="ORF">FCE95_07975</name>
</gene>
<protein>
    <submittedName>
        <fullName evidence="2">Nuclear transport factor 2 family protein</fullName>
    </submittedName>
</protein>
<feature type="domain" description="DUF4440" evidence="1">
    <location>
        <begin position="305"/>
        <end position="418"/>
    </location>
</feature>
<dbReference type="Proteomes" id="UP000308707">
    <property type="component" value="Unassembled WGS sequence"/>
</dbReference>
<accession>A0A4V5ZPT5</accession>
<reference evidence="2 3" key="1">
    <citation type="submission" date="2019-04" db="EMBL/GenBank/DDBJ databases">
        <title>Reference strain of H23.</title>
        <authorList>
            <person name="Luo X."/>
        </authorList>
    </citation>
    <scope>NUCLEOTIDE SEQUENCE [LARGE SCALE GENOMIC DNA]</scope>
    <source>
        <strain evidence="2 3">H23</strain>
    </source>
</reference>
<dbReference type="InterPro" id="IPR027843">
    <property type="entry name" value="DUF4440"/>
</dbReference>
<dbReference type="Gene3D" id="3.10.450.50">
    <property type="match status" value="1"/>
</dbReference>
<evidence type="ECO:0000259" key="1">
    <source>
        <dbReference type="Pfam" id="PF14534"/>
    </source>
</evidence>
<dbReference type="InterPro" id="IPR032710">
    <property type="entry name" value="NTF2-like_dom_sf"/>
</dbReference>